<keyword evidence="1" id="KW-0479">Metal-binding</keyword>
<dbReference type="InterPro" id="IPR001164">
    <property type="entry name" value="ArfGAP_dom"/>
</dbReference>
<dbReference type="GO" id="GO:0005737">
    <property type="term" value="C:cytoplasm"/>
    <property type="evidence" value="ECO:0007669"/>
    <property type="project" value="TreeGrafter"/>
</dbReference>
<dbReference type="PROSITE" id="PS50115">
    <property type="entry name" value="ARFGAP"/>
    <property type="match status" value="1"/>
</dbReference>
<keyword evidence="1" id="KW-0862">Zinc</keyword>
<sequence length="601" mass="69103">MTLPGKGVFTRLLDSGEKRNLSNISISWPVLLHKKAKPKKNIREGFLNKQGGFNANKGWRKRWVVFDGSKLSYYSSNKSQVSNRVVPVSCIKNVEIDPKSDGLKFKVFSTLKDRVFVFQAEKRDDCTMWANILMAEVVAHKKKSKAETGAVVPPKPDKEGFIHFSNMKEYYVTITGQTLRYFQSFDDFQEGSPVHEIDMKLASVKDNESKKQRLQLWVHYGHFELSFPSEHEKQQWRLAMEDAIAEGLSDDTVLKKVYENLSNQKCADCGADNPHWASINLGIVVCKNCAGVHRMFDFRISKIKSLRMDTRVWTPSLVELIVTVGNANANLFWASKLTSGEAIHSKDTIEKRKHFIMNKYVHKKYADKHPLLNLKPALGEELLKAAKDDNVLETMRILFSGADVMYRQNGDGPTAYELVKQSGQRLVLEFLFQNGGDRCAFLRGRLIKGFLFVSAQSLVDNVQDENRLREDVRLQGFLNKTGPLGKSFERRWCVIEHGALSYYVNEKNNMIRGSIDRKDMVMISAVENDRMGYQFELSTTIRDNRTYIFSSDIKDDTGEWMRTIAKISLHCMEQTANMRRRHLVLVNNCFLYYQRDSTLYQ</sequence>
<dbReference type="InterPro" id="IPR011993">
    <property type="entry name" value="PH-like_dom_sf"/>
</dbReference>
<dbReference type="PROSITE" id="PS50003">
    <property type="entry name" value="PH_DOMAIN"/>
    <property type="match status" value="3"/>
</dbReference>
<evidence type="ECO:0000313" key="4">
    <source>
        <dbReference type="EMBL" id="GFN82115.1"/>
    </source>
</evidence>
<feature type="domain" description="PH" evidence="2">
    <location>
        <begin position="40"/>
        <end position="138"/>
    </location>
</feature>
<dbReference type="Gene3D" id="2.30.29.30">
    <property type="entry name" value="Pleckstrin-homology domain (PH domain)/Phosphotyrosine-binding domain (PTB)"/>
    <property type="match status" value="3"/>
</dbReference>
<dbReference type="InterPro" id="IPR001849">
    <property type="entry name" value="PH_domain"/>
</dbReference>
<dbReference type="PANTHER" id="PTHR45899:SF2">
    <property type="entry name" value="RHO GTPASE ACTIVATING PROTEIN AT 15B, ISOFORM C"/>
    <property type="match status" value="1"/>
</dbReference>
<evidence type="ECO:0000313" key="5">
    <source>
        <dbReference type="Proteomes" id="UP000735302"/>
    </source>
</evidence>
<dbReference type="GO" id="GO:0008270">
    <property type="term" value="F:zinc ion binding"/>
    <property type="evidence" value="ECO:0007669"/>
    <property type="project" value="UniProtKB-KW"/>
</dbReference>
<feature type="domain" description="PH" evidence="2">
    <location>
        <begin position="155"/>
        <end position="245"/>
    </location>
</feature>
<organism evidence="4 5">
    <name type="scientific">Plakobranchus ocellatus</name>
    <dbReference type="NCBI Taxonomy" id="259542"/>
    <lineage>
        <taxon>Eukaryota</taxon>
        <taxon>Metazoa</taxon>
        <taxon>Spiralia</taxon>
        <taxon>Lophotrochozoa</taxon>
        <taxon>Mollusca</taxon>
        <taxon>Gastropoda</taxon>
        <taxon>Heterobranchia</taxon>
        <taxon>Euthyneura</taxon>
        <taxon>Panpulmonata</taxon>
        <taxon>Sacoglossa</taxon>
        <taxon>Placobranchoidea</taxon>
        <taxon>Plakobranchidae</taxon>
        <taxon>Plakobranchus</taxon>
    </lineage>
</organism>
<dbReference type="EMBL" id="BLXT01000976">
    <property type="protein sequence ID" value="GFN82115.1"/>
    <property type="molecule type" value="Genomic_DNA"/>
</dbReference>
<dbReference type="SMART" id="SM00233">
    <property type="entry name" value="PH"/>
    <property type="match status" value="3"/>
</dbReference>
<feature type="domain" description="PH" evidence="2">
    <location>
        <begin position="471"/>
        <end position="569"/>
    </location>
</feature>
<name>A0AAV3Y4F9_9GAST</name>
<dbReference type="InterPro" id="IPR052227">
    <property type="entry name" value="Arf-Rho-GAP_ANK-PH_domain"/>
</dbReference>
<evidence type="ECO:0000259" key="2">
    <source>
        <dbReference type="PROSITE" id="PS50003"/>
    </source>
</evidence>
<proteinExistence type="predicted"/>
<evidence type="ECO:0000259" key="3">
    <source>
        <dbReference type="PROSITE" id="PS50115"/>
    </source>
</evidence>
<dbReference type="Pfam" id="PF00169">
    <property type="entry name" value="PH"/>
    <property type="match status" value="3"/>
</dbReference>
<dbReference type="GO" id="GO:0005547">
    <property type="term" value="F:phosphatidylinositol-3,4,5-trisphosphate binding"/>
    <property type="evidence" value="ECO:0007669"/>
    <property type="project" value="TreeGrafter"/>
</dbReference>
<feature type="domain" description="Arf-GAP" evidence="3">
    <location>
        <begin position="251"/>
        <end position="365"/>
    </location>
</feature>
<evidence type="ECO:0000256" key="1">
    <source>
        <dbReference type="PROSITE-ProRule" id="PRU00288"/>
    </source>
</evidence>
<dbReference type="SUPFAM" id="SSF50729">
    <property type="entry name" value="PH domain-like"/>
    <property type="match status" value="3"/>
</dbReference>
<gene>
    <name evidence="4" type="ORF">PoB_000862100</name>
</gene>
<comment type="caution">
    <text evidence="4">The sequence shown here is derived from an EMBL/GenBank/DDBJ whole genome shotgun (WGS) entry which is preliminary data.</text>
</comment>
<protein>
    <submittedName>
        <fullName evidence="4">ARF-GAP with RHO-GAP domain, ank repeat and ph domain-containing</fullName>
    </submittedName>
</protein>
<dbReference type="GO" id="GO:0005096">
    <property type="term" value="F:GTPase activator activity"/>
    <property type="evidence" value="ECO:0007669"/>
    <property type="project" value="InterPro"/>
</dbReference>
<dbReference type="SMART" id="SM00105">
    <property type="entry name" value="ArfGap"/>
    <property type="match status" value="1"/>
</dbReference>
<keyword evidence="5" id="KW-1185">Reference proteome</keyword>
<dbReference type="Gene3D" id="1.10.220.150">
    <property type="entry name" value="Arf GTPase activating protein"/>
    <property type="match status" value="1"/>
</dbReference>
<reference evidence="4 5" key="1">
    <citation type="journal article" date="2021" name="Elife">
        <title>Chloroplast acquisition without the gene transfer in kleptoplastic sea slugs, Plakobranchus ocellatus.</title>
        <authorList>
            <person name="Maeda T."/>
            <person name="Takahashi S."/>
            <person name="Yoshida T."/>
            <person name="Shimamura S."/>
            <person name="Takaki Y."/>
            <person name="Nagai Y."/>
            <person name="Toyoda A."/>
            <person name="Suzuki Y."/>
            <person name="Arimoto A."/>
            <person name="Ishii H."/>
            <person name="Satoh N."/>
            <person name="Nishiyama T."/>
            <person name="Hasebe M."/>
            <person name="Maruyama T."/>
            <person name="Minagawa J."/>
            <person name="Obokata J."/>
            <person name="Shigenobu S."/>
        </authorList>
    </citation>
    <scope>NUCLEOTIDE SEQUENCE [LARGE SCALE GENOMIC DNA]</scope>
</reference>
<dbReference type="SUPFAM" id="SSF57863">
    <property type="entry name" value="ArfGap/RecO-like zinc finger"/>
    <property type="match status" value="1"/>
</dbReference>
<dbReference type="InterPro" id="IPR038508">
    <property type="entry name" value="ArfGAP_dom_sf"/>
</dbReference>
<keyword evidence="1" id="KW-0863">Zinc-finger</keyword>
<dbReference type="AlphaFoldDB" id="A0AAV3Y4F9"/>
<dbReference type="PANTHER" id="PTHR45899">
    <property type="entry name" value="RHO GTPASE ACTIVATING PROTEIN AT 15B, ISOFORM C"/>
    <property type="match status" value="1"/>
</dbReference>
<accession>A0AAV3Y4F9</accession>
<dbReference type="Proteomes" id="UP000735302">
    <property type="component" value="Unassembled WGS sequence"/>
</dbReference>
<dbReference type="Pfam" id="PF01412">
    <property type="entry name" value="ArfGap"/>
    <property type="match status" value="1"/>
</dbReference>
<dbReference type="PRINTS" id="PR00405">
    <property type="entry name" value="REVINTRACTNG"/>
</dbReference>
<dbReference type="InterPro" id="IPR037278">
    <property type="entry name" value="ARFGAP/RecO"/>
</dbReference>